<dbReference type="PANTHER" id="PTHR48228">
    <property type="entry name" value="SUCCINYL-COA--D-CITRAMALATE COA-TRANSFERASE"/>
    <property type="match status" value="1"/>
</dbReference>
<feature type="region of interest" description="Disordered" evidence="2">
    <location>
        <begin position="325"/>
        <end position="350"/>
    </location>
</feature>
<dbReference type="PANTHER" id="PTHR48228:SF5">
    <property type="entry name" value="ALPHA-METHYLACYL-COA RACEMASE"/>
    <property type="match status" value="1"/>
</dbReference>
<dbReference type="AlphaFoldDB" id="A0A9P7G2I9"/>
<gene>
    <name evidence="3" type="ORF">DXG03_002802</name>
</gene>
<dbReference type="Pfam" id="PF02515">
    <property type="entry name" value="CoA_transf_3"/>
    <property type="match status" value="1"/>
</dbReference>
<dbReference type="InterPro" id="IPR050509">
    <property type="entry name" value="CoA-transferase_III"/>
</dbReference>
<evidence type="ECO:0000313" key="3">
    <source>
        <dbReference type="EMBL" id="KAG5642428.1"/>
    </source>
</evidence>
<dbReference type="Proteomes" id="UP000775547">
    <property type="component" value="Unassembled WGS sequence"/>
</dbReference>
<organism evidence="3 4">
    <name type="scientific">Asterophora parasitica</name>
    <dbReference type="NCBI Taxonomy" id="117018"/>
    <lineage>
        <taxon>Eukaryota</taxon>
        <taxon>Fungi</taxon>
        <taxon>Dikarya</taxon>
        <taxon>Basidiomycota</taxon>
        <taxon>Agaricomycotina</taxon>
        <taxon>Agaricomycetes</taxon>
        <taxon>Agaricomycetidae</taxon>
        <taxon>Agaricales</taxon>
        <taxon>Tricholomatineae</taxon>
        <taxon>Lyophyllaceae</taxon>
        <taxon>Asterophora</taxon>
    </lineage>
</organism>
<feature type="region of interest" description="Disordered" evidence="2">
    <location>
        <begin position="595"/>
        <end position="629"/>
    </location>
</feature>
<protein>
    <recommendedName>
        <fullName evidence="5">Homeobox domain-containing protein</fullName>
    </recommendedName>
</protein>
<dbReference type="OrthoDB" id="16747at2759"/>
<keyword evidence="4" id="KW-1185">Reference proteome</keyword>
<evidence type="ECO:0000256" key="1">
    <source>
        <dbReference type="ARBA" id="ARBA00008383"/>
    </source>
</evidence>
<feature type="region of interest" description="Disordered" evidence="2">
    <location>
        <begin position="651"/>
        <end position="672"/>
    </location>
</feature>
<dbReference type="InterPro" id="IPR044855">
    <property type="entry name" value="CoA-Trfase_III_dom3_sf"/>
</dbReference>
<evidence type="ECO:0000313" key="4">
    <source>
        <dbReference type="Proteomes" id="UP000775547"/>
    </source>
</evidence>
<dbReference type="EMBL" id="JABCKV010000186">
    <property type="protein sequence ID" value="KAG5642428.1"/>
    <property type="molecule type" value="Genomic_DNA"/>
</dbReference>
<proteinExistence type="inferred from homology"/>
<evidence type="ECO:0008006" key="5">
    <source>
        <dbReference type="Google" id="ProtNLM"/>
    </source>
</evidence>
<name>A0A9P7G2I9_9AGAR</name>
<accession>A0A9P7G2I9</accession>
<dbReference type="GO" id="GO:0003824">
    <property type="term" value="F:catalytic activity"/>
    <property type="evidence" value="ECO:0007669"/>
    <property type="project" value="InterPro"/>
</dbReference>
<comment type="caution">
    <text evidence="3">The sequence shown here is derived from an EMBL/GenBank/DDBJ whole genome shotgun (WGS) entry which is preliminary data.</text>
</comment>
<dbReference type="InterPro" id="IPR023606">
    <property type="entry name" value="CoA-Trfase_III_dom_1_sf"/>
</dbReference>
<evidence type="ECO:0000256" key="2">
    <source>
        <dbReference type="SAM" id="MobiDB-lite"/>
    </source>
</evidence>
<dbReference type="Gene3D" id="3.30.1540.10">
    <property type="entry name" value="formyl-coa transferase, domain 3"/>
    <property type="match status" value="1"/>
</dbReference>
<feature type="compositionally biased region" description="Pro residues" evidence="2">
    <location>
        <begin position="656"/>
        <end position="672"/>
    </location>
</feature>
<dbReference type="Gene3D" id="3.40.50.10540">
    <property type="entry name" value="Crotonobetainyl-coa:carnitine coa-transferase, domain 1"/>
    <property type="match status" value="1"/>
</dbReference>
<dbReference type="InterPro" id="IPR003673">
    <property type="entry name" value="CoA-Trfase_fam_III"/>
</dbReference>
<feature type="compositionally biased region" description="Polar residues" evidence="2">
    <location>
        <begin position="458"/>
        <end position="476"/>
    </location>
</feature>
<reference evidence="3" key="1">
    <citation type="submission" date="2020-07" db="EMBL/GenBank/DDBJ databases">
        <authorList>
            <person name="Nieuwenhuis M."/>
            <person name="Van De Peppel L.J.J."/>
        </authorList>
    </citation>
    <scope>NUCLEOTIDE SEQUENCE</scope>
    <source>
        <strain evidence="3">AP01</strain>
        <tissue evidence="3">Mycelium</tissue>
    </source>
</reference>
<sequence>MSLAGLQVIEFAGLAPGPFAGLILADNGASVIRVDKPGSVSTDVLCRGKRSIAINPKIPSGLETLKKLLSYADVVIDPFRPAVMERLGLGPEVFLGDGGLNPKLIYARIVGFPRTGPQKDMAGHDINYLALSGTLAMLPGAEKPTFPLNLLADFAGGGLMCALGILLALIERGKSGRGQVVNADMVSGASYIAAFPLLHSLIPASPLFGNERGNNVLDGGAPFYDIYTCKDGQYMSVGCLEPQFFRVFIAVFISALPKGFNSSNGWRPSPQTQTDRTEWPKLRDFLTQGFKSNTRDYWAQVFQALLLKGTDACALPVLTPQEARSSASPELPFPPTHPQISSLSSKRSSDPHVYHISPGEHTWEILEELKLSENEKRRLVANGALGEKTLEIFQRLGWTNKDSVDWNFSTCGFLHFCQNFGFALGFDWRHDTHIPSQRPLYFFDELLRTTMVKKTARATANSAPATHTQHTSTSETVKTRPRKRPRLDGNPILKAEPTERALPDSDQLLSLAPEHLDELMIIWDSDRRTPSVPSRRAWALARGVRPECVHRWFARRKQIAKRKKQKTGALAGTYELEVGTPPVLQVKVKMEATPVDDIRRNTGRRGKNLESDERGAGPSSDAPSSDRTLVACSSPREKHYLRSSSPLRYLQLLPPSSSPPPLSSLPPSPSPVPTPVVTELLSLPALPLFEPPAPSNEAWCAGPQGQTAYLAPDMLTFFACALCRYSTASVGPCDSTPAHYASTRTNQCDDEHVHEDTDANAHKPQNVHEAQMDSDYAYMELSALSYLMRSPDLIRKQEQSESEQARHQIWCLDGRLYAQDGTFVGACSRVYACQCGGGKCTSWGLDREVSPWIL</sequence>
<dbReference type="SUPFAM" id="SSF89796">
    <property type="entry name" value="CoA-transferase family III (CaiB/BaiF)"/>
    <property type="match status" value="1"/>
</dbReference>
<comment type="similarity">
    <text evidence="1">Belongs to the CoA-transferase III family.</text>
</comment>
<reference evidence="3" key="2">
    <citation type="submission" date="2021-10" db="EMBL/GenBank/DDBJ databases">
        <title>Phylogenomics reveals ancestral predisposition of the termite-cultivated fungus Termitomyces towards a domesticated lifestyle.</title>
        <authorList>
            <person name="Auxier B."/>
            <person name="Grum-Grzhimaylo A."/>
            <person name="Cardenas M.E."/>
            <person name="Lodge J.D."/>
            <person name="Laessoe T."/>
            <person name="Pedersen O."/>
            <person name="Smith M.E."/>
            <person name="Kuyper T.W."/>
            <person name="Franco-Molano E.A."/>
            <person name="Baroni T.J."/>
            <person name="Aanen D.K."/>
        </authorList>
    </citation>
    <scope>NUCLEOTIDE SEQUENCE</scope>
    <source>
        <strain evidence="3">AP01</strain>
        <tissue evidence="3">Mycelium</tissue>
    </source>
</reference>
<feature type="region of interest" description="Disordered" evidence="2">
    <location>
        <begin position="457"/>
        <end position="497"/>
    </location>
</feature>